<dbReference type="RefSeq" id="WP_129729573.1">
    <property type="nucleotide sequence ID" value="NZ_JBHMAF010000050.1"/>
</dbReference>
<dbReference type="Pfam" id="PF01547">
    <property type="entry name" value="SBP_bac_1"/>
    <property type="match status" value="1"/>
</dbReference>
<dbReference type="PROSITE" id="PS51257">
    <property type="entry name" value="PROKAR_LIPOPROTEIN"/>
    <property type="match status" value="1"/>
</dbReference>
<evidence type="ECO:0000256" key="2">
    <source>
        <dbReference type="ARBA" id="ARBA00022448"/>
    </source>
</evidence>
<dbReference type="SUPFAM" id="SSF53850">
    <property type="entry name" value="Periplasmic binding protein-like II"/>
    <property type="match status" value="1"/>
</dbReference>
<evidence type="ECO:0000256" key="1">
    <source>
        <dbReference type="ARBA" id="ARBA00008520"/>
    </source>
</evidence>
<comment type="similarity">
    <text evidence="1">Belongs to the bacterial solute-binding protein 1 family.</text>
</comment>
<keyword evidence="3" id="KW-0732">Signal</keyword>
<organism evidence="4 5">
    <name type="scientific">Ectobacillus funiculus</name>
    <dbReference type="NCBI Taxonomy" id="137993"/>
    <lineage>
        <taxon>Bacteria</taxon>
        <taxon>Bacillati</taxon>
        <taxon>Bacillota</taxon>
        <taxon>Bacilli</taxon>
        <taxon>Bacillales</taxon>
        <taxon>Bacillaceae</taxon>
        <taxon>Ectobacillus</taxon>
    </lineage>
</organism>
<accession>A0ABV5WEF4</accession>
<name>A0ABV5WEF4_9BACI</name>
<comment type="caution">
    <text evidence="4">The sequence shown here is derived from an EMBL/GenBank/DDBJ whole genome shotgun (WGS) entry which is preliminary data.</text>
</comment>
<evidence type="ECO:0000256" key="3">
    <source>
        <dbReference type="ARBA" id="ARBA00022729"/>
    </source>
</evidence>
<evidence type="ECO:0000313" key="4">
    <source>
        <dbReference type="EMBL" id="MFB9758979.1"/>
    </source>
</evidence>
<gene>
    <name evidence="4" type="ORF">ACFFMS_10955</name>
</gene>
<dbReference type="PANTHER" id="PTHR30061">
    <property type="entry name" value="MALTOSE-BINDING PERIPLASMIC PROTEIN"/>
    <property type="match status" value="1"/>
</dbReference>
<keyword evidence="2" id="KW-0813">Transport</keyword>
<protein>
    <submittedName>
        <fullName evidence="4">Extracellular solute-binding protein</fullName>
    </submittedName>
</protein>
<reference evidence="4 5" key="1">
    <citation type="submission" date="2024-09" db="EMBL/GenBank/DDBJ databases">
        <authorList>
            <person name="Sun Q."/>
            <person name="Mori K."/>
        </authorList>
    </citation>
    <scope>NUCLEOTIDE SEQUENCE [LARGE SCALE GENOMIC DNA]</scope>
    <source>
        <strain evidence="4 5">JCM 11201</strain>
    </source>
</reference>
<keyword evidence="5" id="KW-1185">Reference proteome</keyword>
<sequence>MKKVTAGVLSTVVLGMGILAGCTNGNESAASQAKEPEVVTIKAQTAGAEITRVDNLVAASEKLNKELQDQGENIEVKVETNSFSGSWDDYAKQFMLAFQAKKEPDIYATGHENIGWLADGHYILSLDDLKKSKEYKDVVPTLWKAAEYKNHIWGALQDTEARPVFYNKDILKKLGWSDEQINSLPEKVKQGEFTLEDMTNLAEEAKSKGAAQFGIVHRPVEGPDFQALAYDFGGKVYDASANKIVFDKKAVAKQLNYYYEIAQEQLIPDNLTSIQWDNIHKMVVNGQTLFYYGGIWNVFNWSQGNFHDQLGKVDAKWVNEHFGMMLIPAAEKGGKPLTLSHPFVYTVSAHTKHPDLVKRLLELVADPELQADHAIKTAHLPVTKSGEENPDFKADITLGNVAYMSDYTTFLPNSNGFPKYSKAVFSAIQAVELGKKKPEEALKDLEVQLKNDLGDQLQIIE</sequence>
<dbReference type="InterPro" id="IPR006059">
    <property type="entry name" value="SBP"/>
</dbReference>
<dbReference type="Proteomes" id="UP001589609">
    <property type="component" value="Unassembled WGS sequence"/>
</dbReference>
<proteinExistence type="inferred from homology"/>
<dbReference type="PANTHER" id="PTHR30061:SF50">
    <property type="entry name" value="MALTOSE_MALTODEXTRIN-BINDING PERIPLASMIC PROTEIN"/>
    <property type="match status" value="1"/>
</dbReference>
<dbReference type="EMBL" id="JBHMAF010000050">
    <property type="protein sequence ID" value="MFB9758979.1"/>
    <property type="molecule type" value="Genomic_DNA"/>
</dbReference>
<dbReference type="Gene3D" id="3.40.190.10">
    <property type="entry name" value="Periplasmic binding protein-like II"/>
    <property type="match status" value="1"/>
</dbReference>
<evidence type="ECO:0000313" key="5">
    <source>
        <dbReference type="Proteomes" id="UP001589609"/>
    </source>
</evidence>